<dbReference type="PROSITE" id="PS00622">
    <property type="entry name" value="HTH_LUXR_1"/>
    <property type="match status" value="1"/>
</dbReference>
<evidence type="ECO:0000256" key="1">
    <source>
        <dbReference type="ARBA" id="ARBA00023015"/>
    </source>
</evidence>
<keyword evidence="3" id="KW-0804">Transcription</keyword>
<dbReference type="Pfam" id="PF00196">
    <property type="entry name" value="GerE"/>
    <property type="match status" value="1"/>
</dbReference>
<gene>
    <name evidence="5" type="ORF">D0C37_30545</name>
</gene>
<keyword evidence="2" id="KW-0238">DNA-binding</keyword>
<dbReference type="CDD" id="cd06170">
    <property type="entry name" value="LuxR_C_like"/>
    <property type="match status" value="1"/>
</dbReference>
<dbReference type="PANTHER" id="PTHR44688:SF16">
    <property type="entry name" value="DNA-BINDING TRANSCRIPTIONAL ACTIVATOR DEVR_DOSR"/>
    <property type="match status" value="1"/>
</dbReference>
<dbReference type="GO" id="GO:0003677">
    <property type="term" value="F:DNA binding"/>
    <property type="evidence" value="ECO:0007669"/>
    <property type="project" value="UniProtKB-KW"/>
</dbReference>
<keyword evidence="1" id="KW-0805">Transcription regulation</keyword>
<dbReference type="InterPro" id="IPR016032">
    <property type="entry name" value="Sig_transdc_resp-reg_C-effctor"/>
</dbReference>
<dbReference type="GO" id="GO:0006355">
    <property type="term" value="P:regulation of DNA-templated transcription"/>
    <property type="evidence" value="ECO:0007669"/>
    <property type="project" value="InterPro"/>
</dbReference>
<dbReference type="PANTHER" id="PTHR44688">
    <property type="entry name" value="DNA-BINDING TRANSCRIPTIONAL ACTIVATOR DEVR_DOSR"/>
    <property type="match status" value="1"/>
</dbReference>
<dbReference type="AlphaFoldDB" id="A0A385DKQ0"/>
<evidence type="ECO:0000259" key="4">
    <source>
        <dbReference type="PROSITE" id="PS50043"/>
    </source>
</evidence>
<evidence type="ECO:0000313" key="5">
    <source>
        <dbReference type="EMBL" id="AXQ58519.1"/>
    </source>
</evidence>
<feature type="domain" description="HTH luxR-type" evidence="4">
    <location>
        <begin position="1"/>
        <end position="64"/>
    </location>
</feature>
<dbReference type="PROSITE" id="PS50043">
    <property type="entry name" value="HTH_LUXR_2"/>
    <property type="match status" value="1"/>
</dbReference>
<name>A0A385DKQ0_9ACTN</name>
<evidence type="ECO:0000256" key="3">
    <source>
        <dbReference type="ARBA" id="ARBA00023163"/>
    </source>
</evidence>
<evidence type="ECO:0000256" key="2">
    <source>
        <dbReference type="ARBA" id="ARBA00023125"/>
    </source>
</evidence>
<dbReference type="SUPFAM" id="SSF46894">
    <property type="entry name" value="C-terminal effector domain of the bipartite response regulators"/>
    <property type="match status" value="1"/>
</dbReference>
<dbReference type="InterPro" id="IPR036388">
    <property type="entry name" value="WH-like_DNA-bd_sf"/>
</dbReference>
<sequence length="75" mass="8221">MNGQSVSPRETQVVKYVARGFTYTQIANRLGISVHTVNTYIRRVRQKCEVETHADIVRLGILLTNDMGGSGTAAA</sequence>
<dbReference type="Gene3D" id="1.10.10.10">
    <property type="entry name" value="Winged helix-like DNA-binding domain superfamily/Winged helix DNA-binding domain"/>
    <property type="match status" value="1"/>
</dbReference>
<dbReference type="EMBL" id="CP031742">
    <property type="protein sequence ID" value="AXQ58519.1"/>
    <property type="molecule type" value="Genomic_DNA"/>
</dbReference>
<dbReference type="InterPro" id="IPR000792">
    <property type="entry name" value="Tscrpt_reg_LuxR_C"/>
</dbReference>
<dbReference type="Proteomes" id="UP000259636">
    <property type="component" value="Chromosome"/>
</dbReference>
<proteinExistence type="predicted"/>
<dbReference type="KEGG" id="sky:D0C37_30545"/>
<reference evidence="5 6" key="1">
    <citation type="submission" date="2018-08" db="EMBL/GenBank/DDBJ databases">
        <authorList>
            <person name="Ferrada E.E."/>
            <person name="Latorre B.A."/>
        </authorList>
    </citation>
    <scope>NUCLEOTIDE SEQUENCE [LARGE SCALE GENOMIC DNA]</scope>
    <source>
        <strain evidence="5 6">VK-A60T</strain>
    </source>
</reference>
<evidence type="ECO:0000313" key="6">
    <source>
        <dbReference type="Proteomes" id="UP000259636"/>
    </source>
</evidence>
<organism evidence="5 6">
    <name type="scientific">Streptomyces koyangensis</name>
    <dbReference type="NCBI Taxonomy" id="188770"/>
    <lineage>
        <taxon>Bacteria</taxon>
        <taxon>Bacillati</taxon>
        <taxon>Actinomycetota</taxon>
        <taxon>Actinomycetes</taxon>
        <taxon>Kitasatosporales</taxon>
        <taxon>Streptomycetaceae</taxon>
        <taxon>Streptomyces</taxon>
        <taxon>Streptomyces aurantiacus group</taxon>
    </lineage>
</organism>
<dbReference type="SMART" id="SM00421">
    <property type="entry name" value="HTH_LUXR"/>
    <property type="match status" value="1"/>
</dbReference>
<accession>A0A385DKQ0</accession>
<protein>
    <submittedName>
        <fullName evidence="5">LuxR family transcriptional regulator</fullName>
    </submittedName>
</protein>
<dbReference type="PRINTS" id="PR00038">
    <property type="entry name" value="HTHLUXR"/>
</dbReference>